<organism evidence="4 5">
    <name type="scientific">Herrania umbratica</name>
    <dbReference type="NCBI Taxonomy" id="108875"/>
    <lineage>
        <taxon>Eukaryota</taxon>
        <taxon>Viridiplantae</taxon>
        <taxon>Streptophyta</taxon>
        <taxon>Embryophyta</taxon>
        <taxon>Tracheophyta</taxon>
        <taxon>Spermatophyta</taxon>
        <taxon>Magnoliopsida</taxon>
        <taxon>eudicotyledons</taxon>
        <taxon>Gunneridae</taxon>
        <taxon>Pentapetalae</taxon>
        <taxon>rosids</taxon>
        <taxon>malvids</taxon>
        <taxon>Malvales</taxon>
        <taxon>Malvaceae</taxon>
        <taxon>Byttnerioideae</taxon>
        <taxon>Herrania</taxon>
    </lineage>
</organism>
<evidence type="ECO:0000313" key="4">
    <source>
        <dbReference type="Proteomes" id="UP000504621"/>
    </source>
</evidence>
<evidence type="ECO:0000256" key="1">
    <source>
        <dbReference type="SAM" id="MobiDB-lite"/>
    </source>
</evidence>
<evidence type="ECO:0000259" key="3">
    <source>
        <dbReference type="Pfam" id="PF25306"/>
    </source>
</evidence>
<gene>
    <name evidence="5" type="primary">LOC110411700</name>
</gene>
<dbReference type="AlphaFoldDB" id="A0A6J0ZTJ3"/>
<dbReference type="Proteomes" id="UP000504621">
    <property type="component" value="Unplaced"/>
</dbReference>
<keyword evidence="4" id="KW-1185">Reference proteome</keyword>
<protein>
    <submittedName>
        <fullName evidence="5">Uncharacterized protein LOC110411700 isoform X1</fullName>
    </submittedName>
</protein>
<dbReference type="RefSeq" id="XP_021277644.1">
    <property type="nucleotide sequence ID" value="XM_021421969.1"/>
</dbReference>
<keyword evidence="2" id="KW-0472">Membrane</keyword>
<sequence>MATVQSHAHASAYPFLSSSSPRSSAPNFTAKPKRFSGVRCAVSPPKWRESRRLVSISMLFSHLLLVPNCMLGLILVIQFVLSFHSQIIKGKVLLLYSSFFFLPFIVFQSIMILSVLSCFKAKSWPITFNTADAIAGSFLDKYVKRKKLDPLEVYVPAVILTEFQIKDLEKTLEVDKPEYAICRSLLRSGPAASLRINIRAVAQYASDAGSGENAFNDVDQCLRALEELDSLLLRASRNNPEASVKSMKAKIGTALNALDSLLQTVPSDVLNQGREVADAYRAPEDDVKPDELDPDIKQLESLL</sequence>
<dbReference type="OrthoDB" id="512787at2759"/>
<reference evidence="5" key="1">
    <citation type="submission" date="2025-08" db="UniProtKB">
        <authorList>
            <consortium name="RefSeq"/>
        </authorList>
    </citation>
    <scope>IDENTIFICATION</scope>
    <source>
        <tissue evidence="5">Leaf</tissue>
    </source>
</reference>
<feature type="transmembrane region" description="Helical" evidence="2">
    <location>
        <begin position="93"/>
        <end position="116"/>
    </location>
</feature>
<proteinExistence type="predicted"/>
<evidence type="ECO:0000313" key="5">
    <source>
        <dbReference type="RefSeq" id="XP_021277644.1"/>
    </source>
</evidence>
<dbReference type="GeneID" id="110411700"/>
<feature type="domain" description="DUF7880" evidence="3">
    <location>
        <begin position="150"/>
        <end position="276"/>
    </location>
</feature>
<name>A0A6J0ZTJ3_9ROSI</name>
<dbReference type="InterPro" id="IPR057202">
    <property type="entry name" value="DUF7880"/>
</dbReference>
<evidence type="ECO:0000256" key="2">
    <source>
        <dbReference type="SAM" id="Phobius"/>
    </source>
</evidence>
<accession>A0A6J0ZTJ3</accession>
<dbReference type="Pfam" id="PF25306">
    <property type="entry name" value="DUF7880"/>
    <property type="match status" value="1"/>
</dbReference>
<dbReference type="PANTHER" id="PTHR36014:SF1">
    <property type="entry name" value="OS03G0176700 PROTEIN"/>
    <property type="match status" value="1"/>
</dbReference>
<keyword evidence="2" id="KW-1133">Transmembrane helix</keyword>
<feature type="region of interest" description="Disordered" evidence="1">
    <location>
        <begin position="283"/>
        <end position="303"/>
    </location>
</feature>
<dbReference type="PANTHER" id="PTHR36014">
    <property type="entry name" value="OS03G0176600 PROTEIN"/>
    <property type="match status" value="1"/>
</dbReference>
<keyword evidence="2" id="KW-0812">Transmembrane</keyword>
<feature type="transmembrane region" description="Helical" evidence="2">
    <location>
        <begin position="53"/>
        <end position="81"/>
    </location>
</feature>